<evidence type="ECO:0000259" key="2">
    <source>
        <dbReference type="Pfam" id="PF13383"/>
    </source>
</evidence>
<organism evidence="3 5">
    <name type="scientific">Rotaria socialis</name>
    <dbReference type="NCBI Taxonomy" id="392032"/>
    <lineage>
        <taxon>Eukaryota</taxon>
        <taxon>Metazoa</taxon>
        <taxon>Spiralia</taxon>
        <taxon>Gnathifera</taxon>
        <taxon>Rotifera</taxon>
        <taxon>Eurotatoria</taxon>
        <taxon>Bdelloidea</taxon>
        <taxon>Philodinida</taxon>
        <taxon>Philodinidae</taxon>
        <taxon>Rotaria</taxon>
    </lineage>
</organism>
<comment type="caution">
    <text evidence="3">The sequence shown here is derived from an EMBL/GenBank/DDBJ whole genome shotgun (WGS) entry which is preliminary data.</text>
</comment>
<evidence type="ECO:0000313" key="4">
    <source>
        <dbReference type="EMBL" id="CAF4258037.1"/>
    </source>
</evidence>
<proteinExistence type="predicted"/>
<dbReference type="Proteomes" id="UP000663862">
    <property type="component" value="Unassembled WGS sequence"/>
</dbReference>
<dbReference type="EMBL" id="CAJOBQ010000105">
    <property type="protein sequence ID" value="CAF4258037.1"/>
    <property type="molecule type" value="Genomic_DNA"/>
</dbReference>
<dbReference type="InterPro" id="IPR025714">
    <property type="entry name" value="Methyltranfer_dom"/>
</dbReference>
<keyword evidence="1" id="KW-0812">Transmembrane</keyword>
<feature type="transmembrane region" description="Helical" evidence="1">
    <location>
        <begin position="21"/>
        <end position="38"/>
    </location>
</feature>
<dbReference type="Pfam" id="PF13383">
    <property type="entry name" value="Methyltransf_22"/>
    <property type="match status" value="1"/>
</dbReference>
<dbReference type="InterPro" id="IPR026913">
    <property type="entry name" value="METTL24"/>
</dbReference>
<keyword evidence="1" id="KW-0472">Membrane</keyword>
<evidence type="ECO:0000313" key="3">
    <source>
        <dbReference type="EMBL" id="CAF3326461.1"/>
    </source>
</evidence>
<sequence length="323" mass="38735">MPTTVMQLINVNMSLLKNSRFRFLFVISITFLILIFYFNRDHNHNHNHNHDHDHNHNHDHDHDVEIIKSSKSKPSTCRQSMIESDRFICESDEKWQSRRDFYSKQHERNTLSMNEYERYFYLNWLPEFQCHNETRIGYGDGGKWACDIEYLKLKPSCLVYSLGSAGEFAFERSVHERLPRCSIHTIDERRFECPKDVCTMHQLTIGDGKNKTKTLRDLMADLNHTNLEIDILKVDIESSEYALFHTLFSNNEMNRNGTQIYIRQILIEVHLDRQRIYETNALFYLFNSQNYVIYHRELNAGFPYYACEYGFLKLNRKFFRGHF</sequence>
<feature type="domain" description="Methyltransferase" evidence="2">
    <location>
        <begin position="93"/>
        <end position="313"/>
    </location>
</feature>
<keyword evidence="1" id="KW-1133">Transmembrane helix</keyword>
<dbReference type="EMBL" id="CAJNYU010000059">
    <property type="protein sequence ID" value="CAF3326461.1"/>
    <property type="molecule type" value="Genomic_DNA"/>
</dbReference>
<evidence type="ECO:0000256" key="1">
    <source>
        <dbReference type="SAM" id="Phobius"/>
    </source>
</evidence>
<accession>A0A817TZD2</accession>
<dbReference type="AlphaFoldDB" id="A0A817TZD2"/>
<gene>
    <name evidence="3" type="ORF">FME351_LOCUS1961</name>
    <name evidence="4" type="ORF">TSG867_LOCUS3519</name>
</gene>
<reference evidence="3" key="1">
    <citation type="submission" date="2021-02" db="EMBL/GenBank/DDBJ databases">
        <authorList>
            <person name="Nowell W R."/>
        </authorList>
    </citation>
    <scope>NUCLEOTIDE SEQUENCE</scope>
</reference>
<dbReference type="PANTHER" id="PTHR32026">
    <property type="entry name" value="METHYLTRANSFERASE-LIKE PROTEIN 24"/>
    <property type="match status" value="1"/>
</dbReference>
<protein>
    <recommendedName>
        <fullName evidence="2">Methyltransferase domain-containing protein</fullName>
    </recommendedName>
</protein>
<name>A0A817TZD2_9BILA</name>
<dbReference type="Proteomes" id="UP000663869">
    <property type="component" value="Unassembled WGS sequence"/>
</dbReference>
<evidence type="ECO:0000313" key="5">
    <source>
        <dbReference type="Proteomes" id="UP000663869"/>
    </source>
</evidence>